<feature type="transmembrane region" description="Helical" evidence="6">
    <location>
        <begin position="272"/>
        <end position="290"/>
    </location>
</feature>
<dbReference type="PANTHER" id="PTHR43701">
    <property type="entry name" value="MEMBRANE TRANSPORTER PROTEIN MJ0441-RELATED"/>
    <property type="match status" value="1"/>
</dbReference>
<comment type="subcellular location">
    <subcellularLocation>
        <location evidence="6">Cell membrane</location>
        <topology evidence="6">Multi-pass membrane protein</topology>
    </subcellularLocation>
    <subcellularLocation>
        <location evidence="1">Membrane</location>
        <topology evidence="1">Multi-pass membrane protein</topology>
    </subcellularLocation>
</comment>
<feature type="transmembrane region" description="Helical" evidence="6">
    <location>
        <begin position="209"/>
        <end position="232"/>
    </location>
</feature>
<dbReference type="Proteomes" id="UP000198660">
    <property type="component" value="Unassembled WGS sequence"/>
</dbReference>
<feature type="transmembrane region" description="Helical" evidence="6">
    <location>
        <begin position="239"/>
        <end position="260"/>
    </location>
</feature>
<keyword evidence="8" id="KW-1185">Reference proteome</keyword>
<gene>
    <name evidence="7" type="ORF">SAMN05444972_107126</name>
</gene>
<keyword evidence="5 6" id="KW-0472">Membrane</keyword>
<evidence type="ECO:0000313" key="7">
    <source>
        <dbReference type="EMBL" id="SFS76872.1"/>
    </source>
</evidence>
<evidence type="ECO:0000256" key="6">
    <source>
        <dbReference type="RuleBase" id="RU363041"/>
    </source>
</evidence>
<sequence>MKRIITFIIVGFLSQFIDGSLGMSSGLSATSIMLALGIAPAIASASMHMAELVTTTASGVSHYRFGNIDYGLVKKLIIPGAIGAFVGATLLSRLPGELVKPYIAGALLLVGFYVLFNFIFDKNMLIPKLQKATKKIKAPRRAFIYPLALCAGFLDSIGGGGWGPLNTPILLGRSKLKPRKIVGSVDASEPIIALSATIGFMFSLGLSEINWTLAGCLALGGLFAAPIAAWLIKVMPSSILGVLVGGILVLSSAKTLITSLNTVIPSSLHDAIYASIITLWMFSVVVVAWIKKVLSVK</sequence>
<keyword evidence="4 6" id="KW-1133">Transmembrane helix</keyword>
<evidence type="ECO:0000256" key="2">
    <source>
        <dbReference type="ARBA" id="ARBA00009142"/>
    </source>
</evidence>
<dbReference type="GO" id="GO:0005886">
    <property type="term" value="C:plasma membrane"/>
    <property type="evidence" value="ECO:0007669"/>
    <property type="project" value="UniProtKB-SubCell"/>
</dbReference>
<name>A0A1I6SIT0_9BACL</name>
<dbReference type="EMBL" id="FPAA01000007">
    <property type="protein sequence ID" value="SFS76872.1"/>
    <property type="molecule type" value="Genomic_DNA"/>
</dbReference>
<proteinExistence type="inferred from homology"/>
<feature type="transmembrane region" description="Helical" evidence="6">
    <location>
        <begin position="32"/>
        <end position="55"/>
    </location>
</feature>
<evidence type="ECO:0000256" key="3">
    <source>
        <dbReference type="ARBA" id="ARBA00022692"/>
    </source>
</evidence>
<organism evidence="7 8">
    <name type="scientific">Marininema halotolerans</name>
    <dbReference type="NCBI Taxonomy" id="1155944"/>
    <lineage>
        <taxon>Bacteria</taxon>
        <taxon>Bacillati</taxon>
        <taxon>Bacillota</taxon>
        <taxon>Bacilli</taxon>
        <taxon>Bacillales</taxon>
        <taxon>Thermoactinomycetaceae</taxon>
        <taxon>Marininema</taxon>
    </lineage>
</organism>
<accession>A0A1I6SIT0</accession>
<evidence type="ECO:0000256" key="4">
    <source>
        <dbReference type="ARBA" id="ARBA00022989"/>
    </source>
</evidence>
<dbReference type="PANTHER" id="PTHR43701:SF12">
    <property type="entry name" value="MEMBRANE TRANSPORTER PROTEIN YTNM-RELATED"/>
    <property type="match status" value="1"/>
</dbReference>
<dbReference type="RefSeq" id="WP_091837295.1">
    <property type="nucleotide sequence ID" value="NZ_FPAA01000007.1"/>
</dbReference>
<protein>
    <recommendedName>
        <fullName evidence="6">Probable membrane transporter protein</fullName>
    </recommendedName>
</protein>
<dbReference type="Pfam" id="PF01925">
    <property type="entry name" value="TauE"/>
    <property type="match status" value="1"/>
</dbReference>
<feature type="transmembrane region" description="Helical" evidence="6">
    <location>
        <begin position="142"/>
        <end position="162"/>
    </location>
</feature>
<dbReference type="InterPro" id="IPR051598">
    <property type="entry name" value="TSUP/Inactive_protease-like"/>
</dbReference>
<evidence type="ECO:0000256" key="5">
    <source>
        <dbReference type="ARBA" id="ARBA00023136"/>
    </source>
</evidence>
<dbReference type="InterPro" id="IPR002781">
    <property type="entry name" value="TM_pro_TauE-like"/>
</dbReference>
<evidence type="ECO:0000313" key="8">
    <source>
        <dbReference type="Proteomes" id="UP000198660"/>
    </source>
</evidence>
<dbReference type="AlphaFoldDB" id="A0A1I6SIT0"/>
<keyword evidence="6" id="KW-1003">Cell membrane</keyword>
<feature type="transmembrane region" description="Helical" evidence="6">
    <location>
        <begin position="102"/>
        <end position="121"/>
    </location>
</feature>
<evidence type="ECO:0000256" key="1">
    <source>
        <dbReference type="ARBA" id="ARBA00004141"/>
    </source>
</evidence>
<dbReference type="OrthoDB" id="45564at2"/>
<reference evidence="8" key="1">
    <citation type="submission" date="2016-10" db="EMBL/GenBank/DDBJ databases">
        <authorList>
            <person name="Varghese N."/>
            <person name="Submissions S."/>
        </authorList>
    </citation>
    <scope>NUCLEOTIDE SEQUENCE [LARGE SCALE GENOMIC DNA]</scope>
    <source>
        <strain evidence="8">DSM 45789</strain>
    </source>
</reference>
<keyword evidence="3 6" id="KW-0812">Transmembrane</keyword>
<comment type="similarity">
    <text evidence="2 6">Belongs to the 4-toluene sulfonate uptake permease (TSUP) (TC 2.A.102) family.</text>
</comment>